<keyword evidence="1" id="KW-1133">Transmembrane helix</keyword>
<evidence type="ECO:0000313" key="2">
    <source>
        <dbReference type="EMBL" id="DAD93567.1"/>
    </source>
</evidence>
<evidence type="ECO:0000256" key="1">
    <source>
        <dbReference type="SAM" id="Phobius"/>
    </source>
</evidence>
<proteinExistence type="predicted"/>
<feature type="transmembrane region" description="Helical" evidence="1">
    <location>
        <begin position="6"/>
        <end position="27"/>
    </location>
</feature>
<organism evidence="2">
    <name type="scientific">Podoviridae sp. ct2nF21</name>
    <dbReference type="NCBI Taxonomy" id="2826537"/>
    <lineage>
        <taxon>Viruses</taxon>
        <taxon>Duplodnaviria</taxon>
        <taxon>Heunggongvirae</taxon>
        <taxon>Uroviricota</taxon>
        <taxon>Caudoviricetes</taxon>
    </lineage>
</organism>
<name>A0A8S5NGT2_9CAUD</name>
<keyword evidence="1" id="KW-0812">Transmembrane</keyword>
<reference evidence="2" key="1">
    <citation type="journal article" date="2021" name="Proc. Natl. Acad. Sci. U.S.A.">
        <title>A Catalog of Tens of Thousands of Viruses from Human Metagenomes Reveals Hidden Associations with Chronic Diseases.</title>
        <authorList>
            <person name="Tisza M.J."/>
            <person name="Buck C.B."/>
        </authorList>
    </citation>
    <scope>NUCLEOTIDE SEQUENCE</scope>
    <source>
        <strain evidence="2">Ct2nF21</strain>
    </source>
</reference>
<protein>
    <submittedName>
        <fullName evidence="2">Uncharacterized protein</fullName>
    </submittedName>
</protein>
<keyword evidence="1" id="KW-0472">Membrane</keyword>
<dbReference type="EMBL" id="BK015162">
    <property type="protein sequence ID" value="DAD93567.1"/>
    <property type="molecule type" value="Genomic_DNA"/>
</dbReference>
<sequence>MIFAGLSIAGLAISILLVAELIAQLLYGKEK</sequence>
<accession>A0A8S5NGT2</accession>